<dbReference type="Pfam" id="PF08808">
    <property type="entry name" value="RES"/>
    <property type="match status" value="1"/>
</dbReference>
<dbReference type="EMBL" id="MBTF01000002">
    <property type="protein sequence ID" value="OOQ61459.1"/>
    <property type="molecule type" value="Genomic_DNA"/>
</dbReference>
<organism evidence="2 3">
    <name type="scientific">Mucilaginibacter pedocola</name>
    <dbReference type="NCBI Taxonomy" id="1792845"/>
    <lineage>
        <taxon>Bacteria</taxon>
        <taxon>Pseudomonadati</taxon>
        <taxon>Bacteroidota</taxon>
        <taxon>Sphingobacteriia</taxon>
        <taxon>Sphingobacteriales</taxon>
        <taxon>Sphingobacteriaceae</taxon>
        <taxon>Mucilaginibacter</taxon>
    </lineage>
</organism>
<accession>A0A1S9PKK6</accession>
<evidence type="ECO:0000259" key="1">
    <source>
        <dbReference type="SMART" id="SM00953"/>
    </source>
</evidence>
<keyword evidence="3" id="KW-1185">Reference proteome</keyword>
<comment type="caution">
    <text evidence="2">The sequence shown here is derived from an EMBL/GenBank/DDBJ whole genome shotgun (WGS) entry which is preliminary data.</text>
</comment>
<feature type="domain" description="RES" evidence="1">
    <location>
        <begin position="15"/>
        <end position="144"/>
    </location>
</feature>
<name>A0A1S9PKK6_9SPHI</name>
<protein>
    <recommendedName>
        <fullName evidence="1">RES domain-containing protein</fullName>
    </recommendedName>
</protein>
<dbReference type="AlphaFoldDB" id="A0A1S9PKK6"/>
<reference evidence="2 3" key="1">
    <citation type="submission" date="2016-07" db="EMBL/GenBank/DDBJ databases">
        <title>Genomic analysis of zinc-resistant bacterium Mucilaginibacter pedocola TBZ30.</title>
        <authorList>
            <person name="Huang J."/>
            <person name="Tang J."/>
        </authorList>
    </citation>
    <scope>NUCLEOTIDE SEQUENCE [LARGE SCALE GENOMIC DNA]</scope>
    <source>
        <strain evidence="2 3">TBZ30</strain>
    </source>
</reference>
<dbReference type="Proteomes" id="UP000189739">
    <property type="component" value="Unassembled WGS sequence"/>
</dbReference>
<sequence length="154" mass="18103">MLIYRISKSKKHAKDLSGFGAFKFGGRWNSAGTYILYTSENSSLAFLENLVHFDSDNIPPELFLTQIEINVPEKLIYTLPDRHYPKDWMQPENIANQIIGDKLMSDEKYIAVRFRSVINRFEYNLLLNPLFKEYHDMVKVRSVDRLIIDTRLLK</sequence>
<evidence type="ECO:0000313" key="2">
    <source>
        <dbReference type="EMBL" id="OOQ61459.1"/>
    </source>
</evidence>
<dbReference type="OrthoDB" id="9789501at2"/>
<dbReference type="SMART" id="SM00953">
    <property type="entry name" value="RES"/>
    <property type="match status" value="1"/>
</dbReference>
<dbReference type="InterPro" id="IPR014914">
    <property type="entry name" value="RES_dom"/>
</dbReference>
<dbReference type="RefSeq" id="WP_078346747.1">
    <property type="nucleotide sequence ID" value="NZ_MBTF01000002.1"/>
</dbReference>
<proteinExistence type="predicted"/>
<gene>
    <name evidence="2" type="ORF">BC343_21085</name>
</gene>
<dbReference type="STRING" id="1792845.BC343_21085"/>
<evidence type="ECO:0000313" key="3">
    <source>
        <dbReference type="Proteomes" id="UP000189739"/>
    </source>
</evidence>